<reference evidence="3 4" key="1">
    <citation type="journal article" date="2015" name="BMC Genomics">
        <title>Gene expression during zombie ant biting behavior reflects the complexity underlying fungal parasitic behavioral manipulation.</title>
        <authorList>
            <person name="de Bekker C."/>
            <person name="Ohm R.A."/>
            <person name="Loreto R.G."/>
            <person name="Sebastian A."/>
            <person name="Albert I."/>
            <person name="Merrow M."/>
            <person name="Brachmann A."/>
            <person name="Hughes D.P."/>
        </authorList>
    </citation>
    <scope>NUCLEOTIDE SEQUENCE [LARGE SCALE GENOMIC DNA]</scope>
    <source>
        <strain evidence="3 4">SC16a</strain>
    </source>
</reference>
<feature type="chain" id="PRO_5013310006" description="WH2 domain-containing protein" evidence="2">
    <location>
        <begin position="18"/>
        <end position="141"/>
    </location>
</feature>
<proteinExistence type="predicted"/>
<protein>
    <recommendedName>
        <fullName evidence="5">WH2 domain-containing protein</fullName>
    </recommendedName>
</protein>
<evidence type="ECO:0000313" key="3">
    <source>
        <dbReference type="EMBL" id="PFH61007.1"/>
    </source>
</evidence>
<gene>
    <name evidence="3" type="ORF">XA68_18425</name>
</gene>
<accession>A0A2A9PJD1</accession>
<reference evidence="3 4" key="2">
    <citation type="journal article" date="2017" name="Sci. Rep.">
        <title>Ant-infecting Ophiocordyceps genomes reveal a high diversity of potential behavioral manipulation genes and a possible major role for enterotoxins.</title>
        <authorList>
            <person name="de Bekker C."/>
            <person name="Ohm R.A."/>
            <person name="Evans H.C."/>
            <person name="Brachmann A."/>
            <person name="Hughes D.P."/>
        </authorList>
    </citation>
    <scope>NUCLEOTIDE SEQUENCE [LARGE SCALE GENOMIC DNA]</scope>
    <source>
        <strain evidence="3 4">SC16a</strain>
    </source>
</reference>
<dbReference type="EMBL" id="LAZP02000095">
    <property type="protein sequence ID" value="PFH61007.1"/>
    <property type="molecule type" value="Genomic_DNA"/>
</dbReference>
<feature type="region of interest" description="Disordered" evidence="1">
    <location>
        <begin position="27"/>
        <end position="141"/>
    </location>
</feature>
<evidence type="ECO:0008006" key="5">
    <source>
        <dbReference type="Google" id="ProtNLM"/>
    </source>
</evidence>
<evidence type="ECO:0000256" key="1">
    <source>
        <dbReference type="SAM" id="MobiDB-lite"/>
    </source>
</evidence>
<feature type="compositionally biased region" description="Low complexity" evidence="1">
    <location>
        <begin position="123"/>
        <end position="135"/>
    </location>
</feature>
<dbReference type="AlphaFoldDB" id="A0A2A9PJD1"/>
<organism evidence="3 4">
    <name type="scientific">Ophiocordyceps unilateralis</name>
    <name type="common">Zombie-ant fungus</name>
    <name type="synonym">Torrubia unilateralis</name>
    <dbReference type="NCBI Taxonomy" id="268505"/>
    <lineage>
        <taxon>Eukaryota</taxon>
        <taxon>Fungi</taxon>
        <taxon>Dikarya</taxon>
        <taxon>Ascomycota</taxon>
        <taxon>Pezizomycotina</taxon>
        <taxon>Sordariomycetes</taxon>
        <taxon>Hypocreomycetidae</taxon>
        <taxon>Hypocreales</taxon>
        <taxon>Ophiocordycipitaceae</taxon>
        <taxon>Ophiocordyceps</taxon>
    </lineage>
</organism>
<evidence type="ECO:0000256" key="2">
    <source>
        <dbReference type="SAM" id="SignalP"/>
    </source>
</evidence>
<evidence type="ECO:0000313" key="4">
    <source>
        <dbReference type="Proteomes" id="UP000037136"/>
    </source>
</evidence>
<dbReference type="Proteomes" id="UP000037136">
    <property type="component" value="Unassembled WGS sequence"/>
</dbReference>
<sequence length="141" mass="14538">MKTIIAIVVAMIACAMAVPTPIPVAQKGNANSSGEETFQPPRHSRPGGGDGLRQPAHLGILEKLKQSGGGDGLRGPAHEGKILKKLNQPGPVDLKNPGSQSPSNGPKPPSGFVSPNRPPPEAFSPFGGFPGAGFPNSRPRR</sequence>
<feature type="signal peptide" evidence="2">
    <location>
        <begin position="1"/>
        <end position="17"/>
    </location>
</feature>
<keyword evidence="2" id="KW-0732">Signal</keyword>
<keyword evidence="4" id="KW-1185">Reference proteome</keyword>
<comment type="caution">
    <text evidence="3">The sequence shown here is derived from an EMBL/GenBank/DDBJ whole genome shotgun (WGS) entry which is preliminary data.</text>
</comment>
<name>A0A2A9PJD1_OPHUN</name>